<proteinExistence type="predicted"/>
<dbReference type="Proteomes" id="UP000479000">
    <property type="component" value="Unassembled WGS sequence"/>
</dbReference>
<protein>
    <submittedName>
        <fullName evidence="1">Uncharacterized protein</fullName>
    </submittedName>
</protein>
<feature type="non-terminal residue" evidence="1">
    <location>
        <position position="1"/>
    </location>
</feature>
<keyword evidence="2" id="KW-1185">Reference proteome</keyword>
<dbReference type="EMBL" id="CADCXU010014438">
    <property type="protein sequence ID" value="CAB0004088.1"/>
    <property type="molecule type" value="Genomic_DNA"/>
</dbReference>
<sequence>QGCTRRDTVENTIPFEHWSRADSPAMETRRAAGTRAGRCRAGRCNPSSYQPPGTAQQAVGTTISRIYDPRALSCCGNILWFEKCNTSEYAAGGHRPTRSDAAKQIFGRAMIQRACGELPKKTAYFKFQEFQGVMSIRRLAREKRVRNFSQGDILLISVGGNPDIPVIPDSKEDVQQEVSLVSIKTSHKIQLAL</sequence>
<name>A0A6H5GLV3_9HEMI</name>
<evidence type="ECO:0000313" key="1">
    <source>
        <dbReference type="EMBL" id="CAB0004088.1"/>
    </source>
</evidence>
<accession>A0A6H5GLV3</accession>
<evidence type="ECO:0000313" key="2">
    <source>
        <dbReference type="Proteomes" id="UP000479000"/>
    </source>
</evidence>
<reference evidence="1 2" key="1">
    <citation type="submission" date="2020-02" db="EMBL/GenBank/DDBJ databases">
        <authorList>
            <person name="Ferguson B K."/>
        </authorList>
    </citation>
    <scope>NUCLEOTIDE SEQUENCE [LARGE SCALE GENOMIC DNA]</scope>
</reference>
<gene>
    <name evidence="1" type="ORF">NTEN_LOCUS9565</name>
</gene>
<organism evidence="1 2">
    <name type="scientific">Nesidiocoris tenuis</name>
    <dbReference type="NCBI Taxonomy" id="355587"/>
    <lineage>
        <taxon>Eukaryota</taxon>
        <taxon>Metazoa</taxon>
        <taxon>Ecdysozoa</taxon>
        <taxon>Arthropoda</taxon>
        <taxon>Hexapoda</taxon>
        <taxon>Insecta</taxon>
        <taxon>Pterygota</taxon>
        <taxon>Neoptera</taxon>
        <taxon>Paraneoptera</taxon>
        <taxon>Hemiptera</taxon>
        <taxon>Heteroptera</taxon>
        <taxon>Panheteroptera</taxon>
        <taxon>Cimicomorpha</taxon>
        <taxon>Miridae</taxon>
        <taxon>Dicyphina</taxon>
        <taxon>Nesidiocoris</taxon>
    </lineage>
</organism>
<dbReference type="AlphaFoldDB" id="A0A6H5GLV3"/>